<gene>
    <name evidence="1" type="ORF">B0H67DRAFT_641436</name>
</gene>
<evidence type="ECO:0000313" key="2">
    <source>
        <dbReference type="Proteomes" id="UP001172102"/>
    </source>
</evidence>
<dbReference type="EMBL" id="JAUKUA010000002">
    <property type="protein sequence ID" value="KAK0724958.1"/>
    <property type="molecule type" value="Genomic_DNA"/>
</dbReference>
<dbReference type="Proteomes" id="UP001172102">
    <property type="component" value="Unassembled WGS sequence"/>
</dbReference>
<protein>
    <submittedName>
        <fullName evidence="1">Uncharacterized protein</fullName>
    </submittedName>
</protein>
<dbReference type="AlphaFoldDB" id="A0AA40AZR4"/>
<name>A0AA40AZR4_9PEZI</name>
<organism evidence="1 2">
    <name type="scientific">Lasiosphaeris hirsuta</name>
    <dbReference type="NCBI Taxonomy" id="260670"/>
    <lineage>
        <taxon>Eukaryota</taxon>
        <taxon>Fungi</taxon>
        <taxon>Dikarya</taxon>
        <taxon>Ascomycota</taxon>
        <taxon>Pezizomycotina</taxon>
        <taxon>Sordariomycetes</taxon>
        <taxon>Sordariomycetidae</taxon>
        <taxon>Sordariales</taxon>
        <taxon>Lasiosphaeriaceae</taxon>
        <taxon>Lasiosphaeris</taxon>
    </lineage>
</organism>
<comment type="caution">
    <text evidence="1">The sequence shown here is derived from an EMBL/GenBank/DDBJ whole genome shotgun (WGS) entry which is preliminary data.</text>
</comment>
<proteinExistence type="predicted"/>
<evidence type="ECO:0000313" key="1">
    <source>
        <dbReference type="EMBL" id="KAK0724958.1"/>
    </source>
</evidence>
<reference evidence="1" key="1">
    <citation type="submission" date="2023-06" db="EMBL/GenBank/DDBJ databases">
        <title>Genome-scale phylogeny and comparative genomics of the fungal order Sordariales.</title>
        <authorList>
            <consortium name="Lawrence Berkeley National Laboratory"/>
            <person name="Hensen N."/>
            <person name="Bonometti L."/>
            <person name="Westerberg I."/>
            <person name="Brannstrom I.O."/>
            <person name="Guillou S."/>
            <person name="Cros-Aarteil S."/>
            <person name="Calhoun S."/>
            <person name="Haridas S."/>
            <person name="Kuo A."/>
            <person name="Mondo S."/>
            <person name="Pangilinan J."/>
            <person name="Riley R."/>
            <person name="Labutti K."/>
            <person name="Andreopoulos B."/>
            <person name="Lipzen A."/>
            <person name="Chen C."/>
            <person name="Yanf M."/>
            <person name="Daum C."/>
            <person name="Ng V."/>
            <person name="Clum A."/>
            <person name="Steindorff A."/>
            <person name="Ohm R."/>
            <person name="Martin F."/>
            <person name="Silar P."/>
            <person name="Natvig D."/>
            <person name="Lalanne C."/>
            <person name="Gautier V."/>
            <person name="Ament-Velasquez S.L."/>
            <person name="Kruys A."/>
            <person name="Hutchinson M.I."/>
            <person name="Powell A.J."/>
            <person name="Barry K."/>
            <person name="Miller A.N."/>
            <person name="Grigoriev I.V."/>
            <person name="Debuchy R."/>
            <person name="Gladieux P."/>
            <person name="Thoren M.H."/>
            <person name="Johannesson H."/>
        </authorList>
    </citation>
    <scope>NUCLEOTIDE SEQUENCE</scope>
    <source>
        <strain evidence="1">SMH4607-1</strain>
    </source>
</reference>
<keyword evidence="2" id="KW-1185">Reference proteome</keyword>
<sequence length="75" mass="9065">MPIQQVIALRYHDQQALYDVLNKLFPEPGAHTVAFEMGQYMLTLPRELSQQEILDIDRQQRHYKKRKERRRKTAK</sequence>
<accession>A0AA40AZR4</accession>